<organism>
    <name type="scientific">Serpula lacrymans var. lacrymans (strain S7.9)</name>
    <name type="common">Dry rot fungus</name>
    <dbReference type="NCBI Taxonomy" id="578457"/>
    <lineage>
        <taxon>Eukaryota</taxon>
        <taxon>Fungi</taxon>
        <taxon>Dikarya</taxon>
        <taxon>Basidiomycota</taxon>
        <taxon>Agaricomycotina</taxon>
        <taxon>Agaricomycetes</taxon>
        <taxon>Agaricomycetidae</taxon>
        <taxon>Boletales</taxon>
        <taxon>Coniophorineae</taxon>
        <taxon>Serpulaceae</taxon>
        <taxon>Serpula</taxon>
    </lineage>
</organism>
<dbReference type="KEGG" id="sla:SERLADRAFT_479831"/>
<gene>
    <name evidence="1" type="ORF">SERLADRAFT_479831</name>
</gene>
<dbReference type="AlphaFoldDB" id="F8PCF0"/>
<dbReference type="RefSeq" id="XP_007324069.1">
    <property type="nucleotide sequence ID" value="XM_007324007.1"/>
</dbReference>
<dbReference type="GeneID" id="18821417"/>
<reference evidence="1" key="1">
    <citation type="submission" date="2011-04" db="EMBL/GenBank/DDBJ databases">
        <title>Evolution of plant cell wall degrading machinery underlies the functional diversity of forest fungi.</title>
        <authorList>
            <consortium name="US DOE Joint Genome Institute (JGI-PGF)"/>
            <person name="Eastwood D.C."/>
            <person name="Floudas D."/>
            <person name="Binder M."/>
            <person name="Majcherczyk A."/>
            <person name="Schneider P."/>
            <person name="Aerts A."/>
            <person name="Asiegbu F.O."/>
            <person name="Baker S.E."/>
            <person name="Barry K."/>
            <person name="Bendiksby M."/>
            <person name="Blumentritt M."/>
            <person name="Coutinho P.M."/>
            <person name="Cullen D."/>
            <person name="Cullen D."/>
            <person name="Gathman A."/>
            <person name="Goodell B."/>
            <person name="Henrissat B."/>
            <person name="Ihrmark K."/>
            <person name="Kauserud H."/>
            <person name="Kohler A."/>
            <person name="LaButti K."/>
            <person name="Lapidus A."/>
            <person name="Lavin J.L."/>
            <person name="Lee Y.-H."/>
            <person name="Lindquist E."/>
            <person name="Lilly W."/>
            <person name="Lucas S."/>
            <person name="Morin E."/>
            <person name="Murat C."/>
            <person name="Oguiza J.A."/>
            <person name="Park J."/>
            <person name="Pisabarro A.G."/>
            <person name="Riley R."/>
            <person name="Rosling A."/>
            <person name="Salamov A."/>
            <person name="Schmidt O."/>
            <person name="Schmutz J."/>
            <person name="Skrede I."/>
            <person name="Stenlid J."/>
            <person name="Wiebenga A."/>
            <person name="Xie X."/>
            <person name="Kues U."/>
            <person name="Hibbett D.S."/>
            <person name="Hoffmeister D."/>
            <person name="Hogberg N."/>
            <person name="Martin F."/>
            <person name="Grigoriev I.V."/>
            <person name="Watkinson S.C."/>
        </authorList>
    </citation>
    <scope>NUCLEOTIDE SEQUENCE</scope>
    <source>
        <strain evidence="1">S7.9</strain>
    </source>
</reference>
<proteinExistence type="predicted"/>
<protein>
    <submittedName>
        <fullName evidence="1">Uncharacterized protein</fullName>
    </submittedName>
</protein>
<dbReference type="HOGENOM" id="CLU_2185537_0_0_1"/>
<sequence length="109" mass="12559">MGWDKGWWMSMGWDKGWWMSMGYGSRRESKARGDGVAFSHHRLPDRRNSEQLHVCLKRPSWSGGINAVEFEVRMPQTFHPIGPDLLLYLADVGPIDYQTAINEDRPALL</sequence>
<dbReference type="EMBL" id="GL945444">
    <property type="protein sequence ID" value="EGO19348.1"/>
    <property type="molecule type" value="Genomic_DNA"/>
</dbReference>
<evidence type="ECO:0000313" key="1">
    <source>
        <dbReference type="EMBL" id="EGO19348.1"/>
    </source>
</evidence>
<accession>F8PCF0</accession>
<name>F8PCF0_SERL9</name>
<dbReference type="Proteomes" id="UP000008064">
    <property type="component" value="Unassembled WGS sequence"/>
</dbReference>